<keyword evidence="5" id="KW-1133">Transmembrane helix</keyword>
<evidence type="ECO:0000259" key="7">
    <source>
        <dbReference type="PROSITE" id="PS50994"/>
    </source>
</evidence>
<dbReference type="PROSITE" id="PS50994">
    <property type="entry name" value="INTEGRASE"/>
    <property type="match status" value="1"/>
</dbReference>
<dbReference type="GO" id="GO:0032196">
    <property type="term" value="P:transposition"/>
    <property type="evidence" value="ECO:0007669"/>
    <property type="project" value="UniProtKB-KW"/>
</dbReference>
<evidence type="ECO:0000256" key="4">
    <source>
        <dbReference type="ARBA" id="ARBA00023172"/>
    </source>
</evidence>
<dbReference type="SUPFAM" id="SSF46689">
    <property type="entry name" value="Homeodomain-like"/>
    <property type="match status" value="1"/>
</dbReference>
<evidence type="ECO:0000256" key="2">
    <source>
        <dbReference type="ARBA" id="ARBA00022578"/>
    </source>
</evidence>
<sequence>MDRTKDACRHQSNNRVIMWYKIRELYSKGFNKSQIAFQLGLHRSTVRRYLKMDEDTLTAKLQHRRRYPRILDKYESYVCDVLSRYRFLSASQIHDWMKEQYPDLPVVCGKTVYNFVETVRRKYNLDKEGLSKRVYEKMPDTPYGEYAQMDFGESRMPTYRDNFVKVYFFVMVMSRSRQKFVYFSCTPFTSALAVYAHELAFAYFGGKPRRIIYDQDKVLLVRENLGDLILTRTFRAFVNEQHFQPVFCRPADPESKGKVENVVKYVKRNFLAGRAFNSLEVLNTEVLQWLEKTGNGKIHGTTRLVPAEEFEIERKYLLPYYGEPVPPKDEPKEYHVRKDNTVRYRTNYYSVPSGTYKNRNTVVWLLENNGHIELYDKESGKLICRHELCPGKGKNVCDKRHHKDKTRSVNDLQVRIRKRTEDDPTVILWLRNLEREKPRYYRDNMKLLLHVISEYGKETVIAALRTCLEKNIYNSLSVQEISGSIHRSKDNMNGMTFQAPTSIPETADCHPEKTDINQYNKFFEW</sequence>
<keyword evidence="2" id="KW-0815">Transposition</keyword>
<protein>
    <submittedName>
        <fullName evidence="8">Integrase core domain protein</fullName>
    </submittedName>
</protein>
<dbReference type="Pfam" id="PF22483">
    <property type="entry name" value="Mu-transpos_C_2"/>
    <property type="match status" value="1"/>
</dbReference>
<keyword evidence="4" id="KW-0233">DNA recombination</keyword>
<dbReference type="InterPro" id="IPR001584">
    <property type="entry name" value="Integrase_cat-core"/>
</dbReference>
<evidence type="ECO:0000256" key="5">
    <source>
        <dbReference type="SAM" id="Phobius"/>
    </source>
</evidence>
<feature type="domain" description="Integrase catalytic" evidence="7">
    <location>
        <begin position="138"/>
        <end position="314"/>
    </location>
</feature>
<organism evidence="8 9">
    <name type="scientific">Phocaeicola vulgatus PC510</name>
    <dbReference type="NCBI Taxonomy" id="702446"/>
    <lineage>
        <taxon>Bacteria</taxon>
        <taxon>Pseudomonadati</taxon>
        <taxon>Bacteroidota</taxon>
        <taxon>Bacteroidia</taxon>
        <taxon>Bacteroidales</taxon>
        <taxon>Bacteroidaceae</taxon>
        <taxon>Phocaeicola</taxon>
    </lineage>
</organism>
<dbReference type="RefSeq" id="WP_005843683.1">
    <property type="nucleotide sequence ID" value="NZ_ADKO01000078.1"/>
</dbReference>
<keyword evidence="5" id="KW-0812">Transmembrane</keyword>
<dbReference type="GO" id="GO:0003677">
    <property type="term" value="F:DNA binding"/>
    <property type="evidence" value="ECO:0007669"/>
    <property type="project" value="UniProtKB-KW"/>
</dbReference>
<comment type="caution">
    <text evidence="8">The sequence shown here is derived from an EMBL/GenBank/DDBJ whole genome shotgun (WGS) entry which is preliminary data.</text>
</comment>
<comment type="similarity">
    <text evidence="1">Belongs to the transposase IS21/IS408/IS1162 family.</text>
</comment>
<name>D4V9R1_PHOVU</name>
<dbReference type="InterPro" id="IPR009057">
    <property type="entry name" value="Homeodomain-like_sf"/>
</dbReference>
<feature type="transmembrane region" description="Helical" evidence="5">
    <location>
        <begin position="180"/>
        <end position="204"/>
    </location>
</feature>
<evidence type="ECO:0000259" key="6">
    <source>
        <dbReference type="PROSITE" id="PS50531"/>
    </source>
</evidence>
<dbReference type="GO" id="GO:0015074">
    <property type="term" value="P:DNA integration"/>
    <property type="evidence" value="ECO:0007669"/>
    <property type="project" value="InterPro"/>
</dbReference>
<reference evidence="8 9" key="1">
    <citation type="journal article" date="2011" name="J. Bacteriol.">
        <title>Draft genome sequence of Bacteroides vulgatus PC510, a strain isolated from human feces.</title>
        <authorList>
            <person name="Cuiv P.O."/>
            <person name="Klaassens E.S."/>
            <person name="Durkin A.S."/>
            <person name="Harkins D.M."/>
            <person name="Foster L."/>
            <person name="McCorrison J."/>
            <person name="Torralba M."/>
            <person name="Nelson K.E."/>
            <person name="Morrison M."/>
        </authorList>
    </citation>
    <scope>NUCLEOTIDE SEQUENCE [LARGE SCALE GENOMIC DNA]</scope>
    <source>
        <strain evidence="8 9">PC510</strain>
    </source>
</reference>
<dbReference type="Gene3D" id="3.30.420.10">
    <property type="entry name" value="Ribonuclease H-like superfamily/Ribonuclease H"/>
    <property type="match status" value="1"/>
</dbReference>
<dbReference type="EMBL" id="ADKO01000078">
    <property type="protein sequence ID" value="EFG17400.1"/>
    <property type="molecule type" value="Genomic_DNA"/>
</dbReference>
<dbReference type="InterPro" id="IPR054353">
    <property type="entry name" value="IstA-like_C"/>
</dbReference>
<dbReference type="Gene3D" id="1.10.10.60">
    <property type="entry name" value="Homeodomain-like"/>
    <property type="match status" value="1"/>
</dbReference>
<gene>
    <name evidence="8" type="ORF">CUU_3931</name>
</gene>
<dbReference type="SUPFAM" id="SSF53098">
    <property type="entry name" value="Ribonuclease H-like"/>
    <property type="match status" value="1"/>
</dbReference>
<dbReference type="InterPro" id="IPR036397">
    <property type="entry name" value="RNaseH_sf"/>
</dbReference>
<evidence type="ECO:0000313" key="8">
    <source>
        <dbReference type="EMBL" id="EFG17400.1"/>
    </source>
</evidence>
<dbReference type="Proteomes" id="UP000004563">
    <property type="component" value="Unassembled WGS sequence"/>
</dbReference>
<dbReference type="GO" id="GO:0006310">
    <property type="term" value="P:DNA recombination"/>
    <property type="evidence" value="ECO:0007669"/>
    <property type="project" value="UniProtKB-KW"/>
</dbReference>
<proteinExistence type="inferred from homology"/>
<dbReference type="PROSITE" id="PS50531">
    <property type="entry name" value="HTH_IS21"/>
    <property type="match status" value="1"/>
</dbReference>
<feature type="domain" description="HTH IS21-type" evidence="6">
    <location>
        <begin position="17"/>
        <end position="82"/>
    </location>
</feature>
<dbReference type="PANTHER" id="PTHR35004">
    <property type="entry name" value="TRANSPOSASE RV3428C-RELATED"/>
    <property type="match status" value="1"/>
</dbReference>
<keyword evidence="3" id="KW-0238">DNA-binding</keyword>
<dbReference type="InterPro" id="IPR012337">
    <property type="entry name" value="RNaseH-like_sf"/>
</dbReference>
<dbReference type="AlphaFoldDB" id="D4V9R1"/>
<accession>D4V9R1</accession>
<dbReference type="InterPro" id="IPR017894">
    <property type="entry name" value="HTH_IS21_transposase_type"/>
</dbReference>
<dbReference type="PANTHER" id="PTHR35004:SF6">
    <property type="entry name" value="TRANSPOSASE"/>
    <property type="match status" value="1"/>
</dbReference>
<evidence type="ECO:0000256" key="1">
    <source>
        <dbReference type="ARBA" id="ARBA00009277"/>
    </source>
</evidence>
<keyword evidence="5" id="KW-0472">Membrane</keyword>
<evidence type="ECO:0000313" key="9">
    <source>
        <dbReference type="Proteomes" id="UP000004563"/>
    </source>
</evidence>
<evidence type="ECO:0000256" key="3">
    <source>
        <dbReference type="ARBA" id="ARBA00023125"/>
    </source>
</evidence>
<dbReference type="NCBIfam" id="NF033546">
    <property type="entry name" value="transpos_IS21"/>
    <property type="match status" value="1"/>
</dbReference>